<dbReference type="GO" id="GO:0046872">
    <property type="term" value="F:metal ion binding"/>
    <property type="evidence" value="ECO:0007669"/>
    <property type="project" value="UniProtKB-KW"/>
</dbReference>
<accession>A0A6N7XZH7</accession>
<dbReference type="GO" id="GO:0016787">
    <property type="term" value="F:hydrolase activity"/>
    <property type="evidence" value="ECO:0007669"/>
    <property type="project" value="UniProtKB-KW"/>
</dbReference>
<dbReference type="InterPro" id="IPR041526">
    <property type="entry name" value="DAPG_hydrolase"/>
</dbReference>
<evidence type="ECO:0000256" key="3">
    <source>
        <dbReference type="ARBA" id="ARBA00022801"/>
    </source>
</evidence>
<dbReference type="AlphaFoldDB" id="A0A6N7XZH7"/>
<name>A0A6N7XZH7_9FIRM</name>
<comment type="caution">
    <text evidence="7">The sequence shown here is derived from an EMBL/GenBank/DDBJ whole genome shotgun (WGS) entry which is preliminary data.</text>
</comment>
<keyword evidence="3 7" id="KW-0378">Hydrolase</keyword>
<dbReference type="RefSeq" id="WP_154440552.1">
    <property type="nucleotide sequence ID" value="NZ_JAHLPJ010000001.1"/>
</dbReference>
<evidence type="ECO:0000259" key="6">
    <source>
        <dbReference type="Pfam" id="PF18089"/>
    </source>
</evidence>
<evidence type="ECO:0000256" key="4">
    <source>
        <dbReference type="ARBA" id="ARBA00022833"/>
    </source>
</evidence>
<feature type="domain" description="DAPG hydrolase PhiG" evidence="6">
    <location>
        <begin position="48"/>
        <end position="267"/>
    </location>
</feature>
<comment type="similarity">
    <text evidence="5">Belongs to the DAPG/phloretin hydrolase family.</text>
</comment>
<evidence type="ECO:0000313" key="8">
    <source>
        <dbReference type="Proteomes" id="UP000469523"/>
    </source>
</evidence>
<sequence length="275" mass="31402">MSIRELTKEEQSKSYSKYFYNPITPPNKELLEILAQGSMEPSKALLPEDINDLLNPGYFDVETGYCNLENGTGYIAVLNKMPGVTIDMVNWWFAWHGLEDLRYMLWFNKGHYGVSIDEKDREKILDPNTSMTDRFQGITHYVKEDTGIGIENIAINFLKPEDVGFDMKRFHSPNVGTVVIGNGLSSMEGAPEDAPKIPAIMCHFIREIEGGVEFRTRFWMGYRIIDKKTVKLLPPGIQVPIEAIKALANHAVEEYTHLASFLPKIYEEEKEKSFI</sequence>
<protein>
    <submittedName>
        <fullName evidence="7">Hydrolase</fullName>
    </submittedName>
</protein>
<keyword evidence="4" id="KW-0862">Zinc</keyword>
<keyword evidence="8" id="KW-1185">Reference proteome</keyword>
<dbReference type="EMBL" id="VUNQ01000022">
    <property type="protein sequence ID" value="MSU01984.1"/>
    <property type="molecule type" value="Genomic_DNA"/>
</dbReference>
<evidence type="ECO:0000256" key="5">
    <source>
        <dbReference type="ARBA" id="ARBA00023459"/>
    </source>
</evidence>
<organism evidence="7 8">
    <name type="scientific">Tissierella pigra</name>
    <dbReference type="NCBI Taxonomy" id="2607614"/>
    <lineage>
        <taxon>Bacteria</taxon>
        <taxon>Bacillati</taxon>
        <taxon>Bacillota</taxon>
        <taxon>Tissierellia</taxon>
        <taxon>Tissierellales</taxon>
        <taxon>Tissierellaceae</taxon>
        <taxon>Tissierella</taxon>
    </lineage>
</organism>
<evidence type="ECO:0000256" key="2">
    <source>
        <dbReference type="ARBA" id="ARBA00022723"/>
    </source>
</evidence>
<dbReference type="Proteomes" id="UP000469523">
    <property type="component" value="Unassembled WGS sequence"/>
</dbReference>
<proteinExistence type="inferred from homology"/>
<reference evidence="7 8" key="1">
    <citation type="submission" date="2019-09" db="EMBL/GenBank/DDBJ databases">
        <title>In-depth cultivation of the pig gut microbiome towards novel bacterial diversity and tailored functional studies.</title>
        <authorList>
            <person name="Wylensek D."/>
            <person name="Hitch T.C.A."/>
            <person name="Clavel T."/>
        </authorList>
    </citation>
    <scope>NUCLEOTIDE SEQUENCE [LARGE SCALE GENOMIC DNA]</scope>
    <source>
        <strain evidence="7 8">WCA3-693-APC-4?</strain>
    </source>
</reference>
<comment type="cofactor">
    <cofactor evidence="1">
        <name>Zn(2+)</name>
        <dbReference type="ChEBI" id="CHEBI:29105"/>
    </cofactor>
</comment>
<evidence type="ECO:0000256" key="1">
    <source>
        <dbReference type="ARBA" id="ARBA00001947"/>
    </source>
</evidence>
<gene>
    <name evidence="7" type="ORF">FYJ83_10940</name>
</gene>
<keyword evidence="2" id="KW-0479">Metal-binding</keyword>
<evidence type="ECO:0000313" key="7">
    <source>
        <dbReference type="EMBL" id="MSU01984.1"/>
    </source>
</evidence>
<dbReference type="Pfam" id="PF18089">
    <property type="entry name" value="DAPG_hydrolase"/>
    <property type="match status" value="1"/>
</dbReference>